<evidence type="ECO:0000256" key="5">
    <source>
        <dbReference type="SAM" id="SignalP"/>
    </source>
</evidence>
<evidence type="ECO:0000256" key="1">
    <source>
        <dbReference type="ARBA" id="ARBA00004613"/>
    </source>
</evidence>
<comment type="caution">
    <text evidence="7">The sequence shown here is derived from an EMBL/GenBank/DDBJ whole genome shotgun (WGS) entry which is preliminary data.</text>
</comment>
<feature type="coiled-coil region" evidence="4">
    <location>
        <begin position="53"/>
        <end position="80"/>
    </location>
</feature>
<evidence type="ECO:0000256" key="3">
    <source>
        <dbReference type="ARBA" id="ARBA00022729"/>
    </source>
</evidence>
<keyword evidence="8" id="KW-1185">Reference proteome</keyword>
<dbReference type="OrthoDB" id="6141606at2759"/>
<keyword evidence="4" id="KW-0175">Coiled coil</keyword>
<reference evidence="7" key="1">
    <citation type="submission" date="2018-11" db="EMBL/GenBank/DDBJ databases">
        <authorList>
            <person name="Alioto T."/>
            <person name="Alioto T."/>
        </authorList>
    </citation>
    <scope>NUCLEOTIDE SEQUENCE</scope>
</reference>
<protein>
    <recommendedName>
        <fullName evidence="6">C1q domain-containing protein</fullName>
    </recommendedName>
</protein>
<dbReference type="EMBL" id="UYJE01007338">
    <property type="protein sequence ID" value="VDI53833.1"/>
    <property type="molecule type" value="Genomic_DNA"/>
</dbReference>
<dbReference type="SMART" id="SM00110">
    <property type="entry name" value="C1Q"/>
    <property type="match status" value="1"/>
</dbReference>
<organism evidence="7 8">
    <name type="scientific">Mytilus galloprovincialis</name>
    <name type="common">Mediterranean mussel</name>
    <dbReference type="NCBI Taxonomy" id="29158"/>
    <lineage>
        <taxon>Eukaryota</taxon>
        <taxon>Metazoa</taxon>
        <taxon>Spiralia</taxon>
        <taxon>Lophotrochozoa</taxon>
        <taxon>Mollusca</taxon>
        <taxon>Bivalvia</taxon>
        <taxon>Autobranchia</taxon>
        <taxon>Pteriomorphia</taxon>
        <taxon>Mytilida</taxon>
        <taxon>Mytiloidea</taxon>
        <taxon>Mytilidae</taxon>
        <taxon>Mytilinae</taxon>
        <taxon>Mytilus</taxon>
    </lineage>
</organism>
<evidence type="ECO:0000313" key="7">
    <source>
        <dbReference type="EMBL" id="VDI53833.1"/>
    </source>
</evidence>
<dbReference type="InterPro" id="IPR050822">
    <property type="entry name" value="Cerebellin_Synaptic_Org"/>
</dbReference>
<dbReference type="PANTHER" id="PTHR22923">
    <property type="entry name" value="CEREBELLIN-RELATED"/>
    <property type="match status" value="1"/>
</dbReference>
<sequence length="287" mass="33512">MVKTHVCFLLLFIFPGTFCDEHEYQEMFSIVQNKMRVEFEEIWKHQATQDKRIHELELTIENQNKQIRNLKRRCTDKEKDNIYKLFKEDSQIINPNFESEQLVGPKHNQSDVLKTQTTEIKTSLTYRRHVVNNEIPNRDYYRKRRQMNTDPVNTVAFYAYMSTHETNPGRHQTLIFDMVKTNLGSSYSKHTGVFSAPEHGTYVFTWTITSGVHSYIYSEIVINSVPFGSIVTDSEEIHDYHSATGIIVVQLNHGDVVYIRTNPNVSIKGQIMSQSLCRSSFSGWKIM</sequence>
<dbReference type="InterPro" id="IPR001073">
    <property type="entry name" value="C1q_dom"/>
</dbReference>
<dbReference type="PROSITE" id="PS50871">
    <property type="entry name" value="C1Q"/>
    <property type="match status" value="1"/>
</dbReference>
<keyword evidence="2" id="KW-0964">Secreted</keyword>
<dbReference type="Proteomes" id="UP000596742">
    <property type="component" value="Unassembled WGS sequence"/>
</dbReference>
<gene>
    <name evidence="7" type="ORF">MGAL_10B088452</name>
</gene>
<dbReference type="Gene3D" id="2.60.120.40">
    <property type="match status" value="1"/>
</dbReference>
<dbReference type="AlphaFoldDB" id="A0A8B6FT32"/>
<feature type="domain" description="C1q" evidence="6">
    <location>
        <begin position="150"/>
        <end position="287"/>
    </location>
</feature>
<accession>A0A8B6FT32</accession>
<proteinExistence type="predicted"/>
<evidence type="ECO:0000256" key="4">
    <source>
        <dbReference type="SAM" id="Coils"/>
    </source>
</evidence>
<evidence type="ECO:0000313" key="8">
    <source>
        <dbReference type="Proteomes" id="UP000596742"/>
    </source>
</evidence>
<evidence type="ECO:0000256" key="2">
    <source>
        <dbReference type="ARBA" id="ARBA00022525"/>
    </source>
</evidence>
<dbReference type="GO" id="GO:0005576">
    <property type="term" value="C:extracellular region"/>
    <property type="evidence" value="ECO:0007669"/>
    <property type="project" value="UniProtKB-SubCell"/>
</dbReference>
<keyword evidence="3 5" id="KW-0732">Signal</keyword>
<feature type="signal peptide" evidence="5">
    <location>
        <begin position="1"/>
        <end position="19"/>
    </location>
</feature>
<dbReference type="SUPFAM" id="SSF49842">
    <property type="entry name" value="TNF-like"/>
    <property type="match status" value="1"/>
</dbReference>
<evidence type="ECO:0000259" key="6">
    <source>
        <dbReference type="PROSITE" id="PS50871"/>
    </source>
</evidence>
<name>A0A8B6FT32_MYTGA</name>
<dbReference type="PRINTS" id="PR00007">
    <property type="entry name" value="COMPLEMNTC1Q"/>
</dbReference>
<feature type="chain" id="PRO_5032679446" description="C1q domain-containing protein" evidence="5">
    <location>
        <begin position="20"/>
        <end position="287"/>
    </location>
</feature>
<comment type="subcellular location">
    <subcellularLocation>
        <location evidence="1">Secreted</location>
    </subcellularLocation>
</comment>
<dbReference type="InterPro" id="IPR008983">
    <property type="entry name" value="Tumour_necrosis_fac-like_dom"/>
</dbReference>
<dbReference type="Pfam" id="PF00386">
    <property type="entry name" value="C1q"/>
    <property type="match status" value="1"/>
</dbReference>
<dbReference type="PANTHER" id="PTHR22923:SF64">
    <property type="entry name" value="C1Q-RELATED FACTOR"/>
    <property type="match status" value="1"/>
</dbReference>